<dbReference type="AlphaFoldDB" id="A0A0P1BDX0"/>
<proteinExistence type="predicted"/>
<evidence type="ECO:0000313" key="1">
    <source>
        <dbReference type="EMBL" id="CEH14381.1"/>
    </source>
</evidence>
<sequence>MVEADKKAPETHNQNAERQCSVRAVGSTRFAGIRACLSVQSIVTYPPTLVHPPLLHAQVIVSILSAVLKPALSNSFFS</sequence>
<keyword evidence="2" id="KW-1185">Reference proteome</keyword>
<protein>
    <submittedName>
        <fullName evidence="1">Uncharacterized protein</fullName>
    </submittedName>
</protein>
<organism evidence="1 2">
    <name type="scientific">Ceraceosorus bombacis</name>
    <dbReference type="NCBI Taxonomy" id="401625"/>
    <lineage>
        <taxon>Eukaryota</taxon>
        <taxon>Fungi</taxon>
        <taxon>Dikarya</taxon>
        <taxon>Basidiomycota</taxon>
        <taxon>Ustilaginomycotina</taxon>
        <taxon>Exobasidiomycetes</taxon>
        <taxon>Ceraceosorales</taxon>
        <taxon>Ceraceosoraceae</taxon>
        <taxon>Ceraceosorus</taxon>
    </lineage>
</organism>
<reference evidence="1 2" key="1">
    <citation type="submission" date="2014-09" db="EMBL/GenBank/DDBJ databases">
        <authorList>
            <person name="Magalhaes I.L.F."/>
            <person name="Oliveira U."/>
            <person name="Santos F.R."/>
            <person name="Vidigal T.H.D.A."/>
            <person name="Brescovit A.D."/>
            <person name="Santos A.J."/>
        </authorList>
    </citation>
    <scope>NUCLEOTIDE SEQUENCE [LARGE SCALE GENOMIC DNA]</scope>
</reference>
<dbReference type="EMBL" id="CCYA01000243">
    <property type="protein sequence ID" value="CEH14381.1"/>
    <property type="molecule type" value="Genomic_DNA"/>
</dbReference>
<accession>A0A0P1BDX0</accession>
<name>A0A0P1BDX0_9BASI</name>
<dbReference type="Proteomes" id="UP000054845">
    <property type="component" value="Unassembled WGS sequence"/>
</dbReference>
<evidence type="ECO:0000313" key="2">
    <source>
        <dbReference type="Proteomes" id="UP000054845"/>
    </source>
</evidence>